<gene>
    <name evidence="2" type="ORF">AKAME5_001722100</name>
</gene>
<dbReference type="GO" id="GO:0005524">
    <property type="term" value="F:ATP binding"/>
    <property type="evidence" value="ECO:0007669"/>
    <property type="project" value="InterPro"/>
</dbReference>
<dbReference type="InterPro" id="IPR027417">
    <property type="entry name" value="P-loop_NTPase"/>
</dbReference>
<feature type="domain" description="MIT" evidence="1">
    <location>
        <begin position="2"/>
        <end position="59"/>
    </location>
</feature>
<dbReference type="Pfam" id="PF04212">
    <property type="entry name" value="MIT"/>
    <property type="match status" value="1"/>
</dbReference>
<keyword evidence="3" id="KW-1185">Reference proteome</keyword>
<dbReference type="SUPFAM" id="SSF52540">
    <property type="entry name" value="P-loop containing nucleoside triphosphate hydrolases"/>
    <property type="match status" value="1"/>
</dbReference>
<dbReference type="SUPFAM" id="SSF116846">
    <property type="entry name" value="MIT domain"/>
    <property type="match status" value="1"/>
</dbReference>
<dbReference type="InterPro" id="IPR007330">
    <property type="entry name" value="MIT_dom"/>
</dbReference>
<proteinExistence type="predicted"/>
<evidence type="ECO:0000313" key="2">
    <source>
        <dbReference type="EMBL" id="GLD65775.1"/>
    </source>
</evidence>
<sequence>MAGSNLQKAIDLANKAAEEDKAKNYEEALRCYQHAVQYFLHVVKLVKNLFSLAREHKPSIIFIDEIDLQAPGARMRAEAVNHRIEFFTDVGFEVNYIPLPEEHARLLHVQTASGIHLNNLTEEDFNTLGKHRRLLRRHQYYRQRRHATCQEGSVINY</sequence>
<dbReference type="AlphaFoldDB" id="A0AAD3RF93"/>
<dbReference type="GO" id="GO:0016887">
    <property type="term" value="F:ATP hydrolysis activity"/>
    <property type="evidence" value="ECO:0007669"/>
    <property type="project" value="InterPro"/>
</dbReference>
<evidence type="ECO:0000259" key="1">
    <source>
        <dbReference type="SMART" id="SM00745"/>
    </source>
</evidence>
<reference evidence="2" key="1">
    <citation type="submission" date="2022-08" db="EMBL/GenBank/DDBJ databases">
        <title>Genome sequencing of akame (Lates japonicus).</title>
        <authorList>
            <person name="Hashiguchi Y."/>
            <person name="Takahashi H."/>
        </authorList>
    </citation>
    <scope>NUCLEOTIDE SEQUENCE</scope>
    <source>
        <strain evidence="2">Kochi</strain>
    </source>
</reference>
<evidence type="ECO:0000313" key="3">
    <source>
        <dbReference type="Proteomes" id="UP001279410"/>
    </source>
</evidence>
<protein>
    <submittedName>
        <fullName evidence="2">Vacuolar protein sorting-associated protein 4B-like protein</fullName>
    </submittedName>
</protein>
<accession>A0AAD3RF93</accession>
<dbReference type="SMART" id="SM00745">
    <property type="entry name" value="MIT"/>
    <property type="match status" value="1"/>
</dbReference>
<comment type="caution">
    <text evidence="2">The sequence shown here is derived from an EMBL/GenBank/DDBJ whole genome shotgun (WGS) entry which is preliminary data.</text>
</comment>
<dbReference type="EMBL" id="BRZM01000082">
    <property type="protein sequence ID" value="GLD65775.1"/>
    <property type="molecule type" value="Genomic_DNA"/>
</dbReference>
<organism evidence="2 3">
    <name type="scientific">Lates japonicus</name>
    <name type="common">Japanese lates</name>
    <dbReference type="NCBI Taxonomy" id="270547"/>
    <lineage>
        <taxon>Eukaryota</taxon>
        <taxon>Metazoa</taxon>
        <taxon>Chordata</taxon>
        <taxon>Craniata</taxon>
        <taxon>Vertebrata</taxon>
        <taxon>Euteleostomi</taxon>
        <taxon>Actinopterygii</taxon>
        <taxon>Neopterygii</taxon>
        <taxon>Teleostei</taxon>
        <taxon>Neoteleostei</taxon>
        <taxon>Acanthomorphata</taxon>
        <taxon>Carangaria</taxon>
        <taxon>Carangaria incertae sedis</taxon>
        <taxon>Centropomidae</taxon>
        <taxon>Lates</taxon>
    </lineage>
</organism>
<dbReference type="InterPro" id="IPR036181">
    <property type="entry name" value="MIT_dom_sf"/>
</dbReference>
<name>A0AAD3RF93_LATJO</name>
<dbReference type="Proteomes" id="UP001279410">
    <property type="component" value="Unassembled WGS sequence"/>
</dbReference>
<dbReference type="Gene3D" id="1.20.58.80">
    <property type="entry name" value="Phosphotransferase system, lactose/cellobiose-type IIA subunit"/>
    <property type="match status" value="1"/>
</dbReference>